<dbReference type="Pfam" id="PF13351">
    <property type="entry name" value="DUF4099"/>
    <property type="match status" value="1"/>
</dbReference>
<feature type="region of interest" description="Disordered" evidence="1">
    <location>
        <begin position="112"/>
        <end position="136"/>
    </location>
</feature>
<feature type="domain" description="DUF3945" evidence="2">
    <location>
        <begin position="274"/>
        <end position="326"/>
    </location>
</feature>
<feature type="compositionally biased region" description="Polar residues" evidence="1">
    <location>
        <begin position="437"/>
        <end position="451"/>
    </location>
</feature>
<accession>A0A1M4TZU0</accession>
<evidence type="ECO:0000313" key="4">
    <source>
        <dbReference type="EMBL" id="SHE49857.1"/>
    </source>
</evidence>
<proteinExistence type="predicted"/>
<gene>
    <name evidence="4" type="ORF">SAMN05444274_101523</name>
</gene>
<dbReference type="AlphaFoldDB" id="A0A1M4TZU0"/>
<dbReference type="InterPro" id="IPR025343">
    <property type="entry name" value="DUF4099"/>
</dbReference>
<sequence>MDEKISNDDKKVLLVKDANDGKVKAVTGMDEKGNIRTEEPTANNQNSLFAVNTNEAMLETFFKKMAEQVQQPSHTGFFLMTEKVLDKLVKIDLDPHELELHRITPAEYLKEVEKQNPKQAQSGGKETSQSTFQPMDVSKIDQQELQKYGINASDLEPHLKAMSYGHKSPHMIPLNPELETGIRVPTKGRVSLEEQADGSLKIIPHYWQEKPNLDVPFHGVLLNDQDKENLRQSLNAGRVIELEPSPGQKIPAFVSLDRLTNKLEALPVENISIPNKIKRADLSEDQRLRLGAGEKVLVEKMVSRTGRFFDGYIQINASDKKFDFSYEGLDRNRYAKENKEVRRQQKENAPGGESEKQKQLFIPQKLLGIELTEKQQEFLKAGQATYIKGMQKDDKGEPFNAWVKPNPEKMKFDFFRWNPDKAQKQGAKVKPAEESKTQVAVNNKGNTNELTKNVKEPLKQGQQKPTENQFKQEARRPAAKKSGIKI</sequence>
<dbReference type="Pfam" id="PF13101">
    <property type="entry name" value="DUF3945"/>
    <property type="match status" value="2"/>
</dbReference>
<evidence type="ECO:0008006" key="6">
    <source>
        <dbReference type="Google" id="ProtNLM"/>
    </source>
</evidence>
<evidence type="ECO:0000256" key="1">
    <source>
        <dbReference type="SAM" id="MobiDB-lite"/>
    </source>
</evidence>
<feature type="compositionally biased region" description="Basic residues" evidence="1">
    <location>
        <begin position="477"/>
        <end position="486"/>
    </location>
</feature>
<feature type="compositionally biased region" description="Polar residues" evidence="1">
    <location>
        <begin position="117"/>
        <end position="133"/>
    </location>
</feature>
<reference evidence="4 5" key="1">
    <citation type="submission" date="2016-11" db="EMBL/GenBank/DDBJ databases">
        <authorList>
            <person name="Jaros S."/>
            <person name="Januszkiewicz K."/>
            <person name="Wedrychowicz H."/>
        </authorList>
    </citation>
    <scope>NUCLEOTIDE SEQUENCE [LARGE SCALE GENOMIC DNA]</scope>
    <source>
        <strain evidence="4 5">DSM 26910</strain>
    </source>
</reference>
<keyword evidence="5" id="KW-1185">Reference proteome</keyword>
<feature type="compositionally biased region" description="Polar residues" evidence="1">
    <location>
        <begin position="460"/>
        <end position="469"/>
    </location>
</feature>
<evidence type="ECO:0000313" key="5">
    <source>
        <dbReference type="Proteomes" id="UP000184164"/>
    </source>
</evidence>
<feature type="compositionally biased region" description="Basic and acidic residues" evidence="1">
    <location>
        <begin position="336"/>
        <end position="346"/>
    </location>
</feature>
<feature type="region of interest" description="Disordered" evidence="1">
    <location>
        <begin position="336"/>
        <end position="358"/>
    </location>
</feature>
<dbReference type="RefSeq" id="WP_072998622.1">
    <property type="nucleotide sequence ID" value="NZ_FQUM01000001.1"/>
</dbReference>
<organism evidence="4 5">
    <name type="scientific">Mariniphaga anaerophila</name>
    <dbReference type="NCBI Taxonomy" id="1484053"/>
    <lineage>
        <taxon>Bacteria</taxon>
        <taxon>Pseudomonadati</taxon>
        <taxon>Bacteroidota</taxon>
        <taxon>Bacteroidia</taxon>
        <taxon>Marinilabiliales</taxon>
        <taxon>Prolixibacteraceae</taxon>
        <taxon>Mariniphaga</taxon>
    </lineage>
</organism>
<dbReference type="InterPro" id="IPR025222">
    <property type="entry name" value="DUF3945"/>
</dbReference>
<dbReference type="EMBL" id="FQUM01000001">
    <property type="protein sequence ID" value="SHE49857.1"/>
    <property type="molecule type" value="Genomic_DNA"/>
</dbReference>
<dbReference type="Proteomes" id="UP000184164">
    <property type="component" value="Unassembled WGS sequence"/>
</dbReference>
<feature type="domain" description="DUF3945" evidence="2">
    <location>
        <begin position="363"/>
        <end position="414"/>
    </location>
</feature>
<feature type="region of interest" description="Disordered" evidence="1">
    <location>
        <begin position="423"/>
        <end position="486"/>
    </location>
</feature>
<evidence type="ECO:0000259" key="3">
    <source>
        <dbReference type="Pfam" id="PF13351"/>
    </source>
</evidence>
<dbReference type="STRING" id="1484053.SAMN05444274_101523"/>
<dbReference type="OrthoDB" id="1081890at2"/>
<name>A0A1M4TZU0_9BACT</name>
<feature type="domain" description="DUF4099" evidence="3">
    <location>
        <begin position="136"/>
        <end position="215"/>
    </location>
</feature>
<protein>
    <recommendedName>
        <fullName evidence="6">DUF3945 domain-containing protein</fullName>
    </recommendedName>
</protein>
<evidence type="ECO:0000259" key="2">
    <source>
        <dbReference type="Pfam" id="PF13101"/>
    </source>
</evidence>